<dbReference type="EMBL" id="AYRZ02000007">
    <property type="protein sequence ID" value="PHT76783.1"/>
    <property type="molecule type" value="Genomic_DNA"/>
</dbReference>
<evidence type="ECO:0000313" key="1">
    <source>
        <dbReference type="EMBL" id="PHT76783.1"/>
    </source>
</evidence>
<comment type="caution">
    <text evidence="1">The sequence shown here is derived from an EMBL/GenBank/DDBJ whole genome shotgun (WGS) entry which is preliminary data.</text>
</comment>
<gene>
    <name evidence="1" type="ORF">T459_20305</name>
</gene>
<reference evidence="1 2" key="2">
    <citation type="journal article" date="2017" name="Genome Biol.">
        <title>New reference genome sequences of hot pepper reveal the massive evolution of plant disease-resistance genes by retroduplication.</title>
        <authorList>
            <person name="Kim S."/>
            <person name="Park J."/>
            <person name="Yeom S.I."/>
            <person name="Kim Y.M."/>
            <person name="Seo E."/>
            <person name="Kim K.T."/>
            <person name="Kim M.S."/>
            <person name="Lee J.M."/>
            <person name="Cheong K."/>
            <person name="Shin H.S."/>
            <person name="Kim S.B."/>
            <person name="Han K."/>
            <person name="Lee J."/>
            <person name="Park M."/>
            <person name="Lee H.A."/>
            <person name="Lee H.Y."/>
            <person name="Lee Y."/>
            <person name="Oh S."/>
            <person name="Lee J.H."/>
            <person name="Choi E."/>
            <person name="Choi E."/>
            <person name="Lee S.E."/>
            <person name="Jeon J."/>
            <person name="Kim H."/>
            <person name="Choi G."/>
            <person name="Song H."/>
            <person name="Lee J."/>
            <person name="Lee S.C."/>
            <person name="Kwon J.K."/>
            <person name="Lee H.Y."/>
            <person name="Koo N."/>
            <person name="Hong Y."/>
            <person name="Kim R.W."/>
            <person name="Kang W.H."/>
            <person name="Huh J.H."/>
            <person name="Kang B.C."/>
            <person name="Yang T.J."/>
            <person name="Lee Y.H."/>
            <person name="Bennetzen J.L."/>
            <person name="Choi D."/>
        </authorList>
    </citation>
    <scope>NUCLEOTIDE SEQUENCE [LARGE SCALE GENOMIC DNA]</scope>
    <source>
        <strain evidence="2">cv. CM334</strain>
    </source>
</reference>
<dbReference type="Gramene" id="PHT76783">
    <property type="protein sequence ID" value="PHT76783"/>
    <property type="gene ID" value="T459_20305"/>
</dbReference>
<accession>A0A2G2Z487</accession>
<sequence>MVDKNSEDMQLHREEAVEMMKVGDYTKRTSMSLVVKVLQGLVAAETNLDYNIPYPPTTRRIADANQEREDVVGITLPFPSELSGPR</sequence>
<keyword evidence="2" id="KW-1185">Reference proteome</keyword>
<evidence type="ECO:0000313" key="2">
    <source>
        <dbReference type="Proteomes" id="UP000222542"/>
    </source>
</evidence>
<organism evidence="1 2">
    <name type="scientific">Capsicum annuum</name>
    <name type="common">Capsicum pepper</name>
    <dbReference type="NCBI Taxonomy" id="4072"/>
    <lineage>
        <taxon>Eukaryota</taxon>
        <taxon>Viridiplantae</taxon>
        <taxon>Streptophyta</taxon>
        <taxon>Embryophyta</taxon>
        <taxon>Tracheophyta</taxon>
        <taxon>Spermatophyta</taxon>
        <taxon>Magnoliopsida</taxon>
        <taxon>eudicotyledons</taxon>
        <taxon>Gunneridae</taxon>
        <taxon>Pentapetalae</taxon>
        <taxon>asterids</taxon>
        <taxon>lamiids</taxon>
        <taxon>Solanales</taxon>
        <taxon>Solanaceae</taxon>
        <taxon>Solanoideae</taxon>
        <taxon>Capsiceae</taxon>
        <taxon>Capsicum</taxon>
    </lineage>
</organism>
<dbReference type="AlphaFoldDB" id="A0A2G2Z487"/>
<dbReference type="OMA" id="HQDISGA"/>
<reference evidence="1 2" key="1">
    <citation type="journal article" date="2014" name="Nat. Genet.">
        <title>Genome sequence of the hot pepper provides insights into the evolution of pungency in Capsicum species.</title>
        <authorList>
            <person name="Kim S."/>
            <person name="Park M."/>
            <person name="Yeom S.I."/>
            <person name="Kim Y.M."/>
            <person name="Lee J.M."/>
            <person name="Lee H.A."/>
            <person name="Seo E."/>
            <person name="Choi J."/>
            <person name="Cheong K."/>
            <person name="Kim K.T."/>
            <person name="Jung K."/>
            <person name="Lee G.W."/>
            <person name="Oh S.K."/>
            <person name="Bae C."/>
            <person name="Kim S.B."/>
            <person name="Lee H.Y."/>
            <person name="Kim S.Y."/>
            <person name="Kim M.S."/>
            <person name="Kang B.C."/>
            <person name="Jo Y.D."/>
            <person name="Yang H.B."/>
            <person name="Jeong H.J."/>
            <person name="Kang W.H."/>
            <person name="Kwon J.K."/>
            <person name="Shin C."/>
            <person name="Lim J.Y."/>
            <person name="Park J.H."/>
            <person name="Huh J.H."/>
            <person name="Kim J.S."/>
            <person name="Kim B.D."/>
            <person name="Cohen O."/>
            <person name="Paran I."/>
            <person name="Suh M.C."/>
            <person name="Lee S.B."/>
            <person name="Kim Y.K."/>
            <person name="Shin Y."/>
            <person name="Noh S.J."/>
            <person name="Park J."/>
            <person name="Seo Y.S."/>
            <person name="Kwon S.Y."/>
            <person name="Kim H.A."/>
            <person name="Park J.M."/>
            <person name="Kim H.J."/>
            <person name="Choi S.B."/>
            <person name="Bosland P.W."/>
            <person name="Reeves G."/>
            <person name="Jo S.H."/>
            <person name="Lee B.W."/>
            <person name="Cho H.T."/>
            <person name="Choi H.S."/>
            <person name="Lee M.S."/>
            <person name="Yu Y."/>
            <person name="Do Choi Y."/>
            <person name="Park B.S."/>
            <person name="van Deynze A."/>
            <person name="Ashrafi H."/>
            <person name="Hill T."/>
            <person name="Kim W.T."/>
            <person name="Pai H.S."/>
            <person name="Ahn H.K."/>
            <person name="Yeam I."/>
            <person name="Giovannoni J.J."/>
            <person name="Rose J.K."/>
            <person name="Sorensen I."/>
            <person name="Lee S.J."/>
            <person name="Kim R.W."/>
            <person name="Choi I.Y."/>
            <person name="Choi B.S."/>
            <person name="Lim J.S."/>
            <person name="Lee Y.H."/>
            <person name="Choi D."/>
        </authorList>
    </citation>
    <scope>NUCLEOTIDE SEQUENCE [LARGE SCALE GENOMIC DNA]</scope>
    <source>
        <strain evidence="2">cv. CM334</strain>
    </source>
</reference>
<dbReference type="Proteomes" id="UP000222542">
    <property type="component" value="Unassembled WGS sequence"/>
</dbReference>
<proteinExistence type="predicted"/>
<name>A0A2G2Z487_CAPAN</name>
<protein>
    <submittedName>
        <fullName evidence="1">Uncharacterized protein</fullName>
    </submittedName>
</protein>